<gene>
    <name evidence="4" type="ORF">WKV53_14645</name>
</gene>
<feature type="domain" description="Cadherin-like" evidence="3">
    <location>
        <begin position="723"/>
        <end position="805"/>
    </location>
</feature>
<dbReference type="Pfam" id="PF16586">
    <property type="entry name" value="DUF5060"/>
    <property type="match status" value="1"/>
</dbReference>
<evidence type="ECO:0000259" key="1">
    <source>
        <dbReference type="Pfam" id="PF12904"/>
    </source>
</evidence>
<feature type="domain" description="Putative collagen-binding" evidence="1">
    <location>
        <begin position="515"/>
        <end position="600"/>
    </location>
</feature>
<dbReference type="InterPro" id="IPR041690">
    <property type="entry name" value="Cadherin_5"/>
</dbReference>
<evidence type="ECO:0000313" key="5">
    <source>
        <dbReference type="Proteomes" id="UP001371305"/>
    </source>
</evidence>
<evidence type="ECO:0000259" key="2">
    <source>
        <dbReference type="Pfam" id="PF16586"/>
    </source>
</evidence>
<reference evidence="4 5" key="1">
    <citation type="submission" date="2024-04" db="EMBL/GenBank/DDBJ databases">
        <title>Luteolibacter sp. isolated from soil.</title>
        <authorList>
            <person name="An J."/>
        </authorList>
    </citation>
    <scope>NUCLEOTIDE SEQUENCE [LARGE SCALE GENOMIC DNA]</scope>
    <source>
        <strain evidence="4 5">Y139</strain>
    </source>
</reference>
<dbReference type="InterPro" id="IPR032260">
    <property type="entry name" value="DUF5060"/>
</dbReference>
<dbReference type="Pfam" id="PF17892">
    <property type="entry name" value="Cadherin_5"/>
    <property type="match status" value="1"/>
</dbReference>
<organism evidence="4 5">
    <name type="scientific">Luteolibacter soli</name>
    <dbReference type="NCBI Taxonomy" id="3135280"/>
    <lineage>
        <taxon>Bacteria</taxon>
        <taxon>Pseudomonadati</taxon>
        <taxon>Verrucomicrobiota</taxon>
        <taxon>Verrucomicrobiia</taxon>
        <taxon>Verrucomicrobiales</taxon>
        <taxon>Verrucomicrobiaceae</taxon>
        <taxon>Luteolibacter</taxon>
    </lineage>
</organism>
<name>A0ABU9AXQ1_9BACT</name>
<dbReference type="Pfam" id="PF22352">
    <property type="entry name" value="K319L-like_PKD"/>
    <property type="match status" value="1"/>
</dbReference>
<dbReference type="InterPro" id="IPR024749">
    <property type="entry name" value="Collagen-bd_put"/>
</dbReference>
<dbReference type="Gene3D" id="2.60.40.2810">
    <property type="match status" value="1"/>
</dbReference>
<dbReference type="RefSeq" id="WP_341405466.1">
    <property type="nucleotide sequence ID" value="NZ_JBBUKT010000005.1"/>
</dbReference>
<dbReference type="Proteomes" id="UP001371305">
    <property type="component" value="Unassembled WGS sequence"/>
</dbReference>
<dbReference type="Pfam" id="PF12904">
    <property type="entry name" value="Collagen_bind_2"/>
    <property type="match status" value="1"/>
</dbReference>
<proteinExistence type="predicted"/>
<sequence length="881" mass="95159">MPGINTALRSMMVLALVAGAWSERLVAEPPAMAGELKQWHKVTLNFTGPETSEAAVPNPFTDYRLDVTFRHVASGRSYVVPGYYAADGDAGNTSATAGHVWRVHFAPDATGEWTYTVSFRTGVNVMADASAAAGTSAGYFDAQSGGFLIQPTDKTGRDMRAKGRLEYVGKHHLRYAGTGRYFMKAGVDSPENLLSYADFDGSFKTDGHDDFRVKTWAPHVADWQTGDPEWQDHKGHGLIGAINYLASEGINSFSFLTMNIDGDDKNVFPYPDYAERLRIDVSRMDQWGMVFDHGTKMGMHLHFKTQETENELMLDGGDLGVQRKLYYRELIARFGHNLALNWNLGEEINNATLAQKVAWAQYFYDTDPYHHPIVIHNGASHFDMMGNASKLTGFSLQLNNSDFSDTFAQSKRYITRSADFGRPWVVAADEPGDSRLSVRPDNDAGTSHRDARKNALWGNIMAGGAGCEFYFGYDKPEGDLTLQNFRSRDAFWDYCRYTVNFFAGNNFPFEEMKNQNALVSGNGDNANRCLGKIGSCYLVQLHDGGSATLDLTGVTGNFTTKWFNPRTGVPLIDGVLLQGGGIVPLGTPPDTPTEDWVVLVQSTDGSGGATNAAPVVDAGPDKAAYIGDAAPVAVTLNGSVTDDGLPDEFSLVRAWSVVSGPAAVSFSNVNATVTSATFTQAGTYVLSLEASDGDLSGRDWVQVTVLPIDEGSDVPVFLGLAISTSVNRPAIIPHAEILATGYDPDGDPIVLTVEDGGTAAGGEVTAEAGHLLYTPAIDYSGPDSFLMTILNDHGVSASAYLDINVVPSDGIGGVQPTVERAVDGAVRIRFAGIPGYAYAIQRSVDLVTWTTVADLREENGVLDFTDIEPPEGRAFYRVAVP</sequence>
<comment type="caution">
    <text evidence="4">The sequence shown here is derived from an EMBL/GenBank/DDBJ whole genome shotgun (WGS) entry which is preliminary data.</text>
</comment>
<protein>
    <submittedName>
        <fullName evidence="4">DUF5060 domain-containing protein</fullName>
    </submittedName>
</protein>
<dbReference type="Gene3D" id="3.20.20.80">
    <property type="entry name" value="Glycosidases"/>
    <property type="match status" value="1"/>
</dbReference>
<dbReference type="Gene3D" id="2.60.40.10">
    <property type="entry name" value="Immunoglobulins"/>
    <property type="match status" value="2"/>
</dbReference>
<keyword evidence="5" id="KW-1185">Reference proteome</keyword>
<evidence type="ECO:0000313" key="4">
    <source>
        <dbReference type="EMBL" id="MEK7951754.1"/>
    </source>
</evidence>
<evidence type="ECO:0000259" key="3">
    <source>
        <dbReference type="Pfam" id="PF17892"/>
    </source>
</evidence>
<accession>A0ABU9AXQ1</accession>
<feature type="domain" description="DUF5060" evidence="2">
    <location>
        <begin position="36"/>
        <end position="120"/>
    </location>
</feature>
<dbReference type="InterPro" id="IPR013783">
    <property type="entry name" value="Ig-like_fold"/>
</dbReference>
<dbReference type="EMBL" id="JBBUKT010000005">
    <property type="protein sequence ID" value="MEK7951754.1"/>
    <property type="molecule type" value="Genomic_DNA"/>
</dbReference>